<keyword evidence="4" id="KW-1185">Reference proteome</keyword>
<feature type="compositionally biased region" description="Polar residues" evidence="1">
    <location>
        <begin position="777"/>
        <end position="786"/>
    </location>
</feature>
<evidence type="ECO:0000313" key="4">
    <source>
        <dbReference type="Proteomes" id="UP001328107"/>
    </source>
</evidence>
<feature type="compositionally biased region" description="Basic and acidic residues" evidence="1">
    <location>
        <begin position="608"/>
        <end position="639"/>
    </location>
</feature>
<feature type="compositionally biased region" description="Basic and acidic residues" evidence="1">
    <location>
        <begin position="581"/>
        <end position="592"/>
    </location>
</feature>
<feature type="domain" description="C2H2-type" evidence="2">
    <location>
        <begin position="224"/>
        <end position="251"/>
    </location>
</feature>
<feature type="domain" description="C2H2-type" evidence="2">
    <location>
        <begin position="854"/>
        <end position="876"/>
    </location>
</feature>
<feature type="domain" description="C2H2-type" evidence="2">
    <location>
        <begin position="47"/>
        <end position="74"/>
    </location>
</feature>
<feature type="compositionally biased region" description="Acidic residues" evidence="1">
    <location>
        <begin position="426"/>
        <end position="438"/>
    </location>
</feature>
<dbReference type="AlphaFoldDB" id="A0AAN4Z4E0"/>
<sequence length="1176" mass="130089">MTSRDDLALLQQTMPTGTEGVKALEKFIREGNNEVRKLLFDECDVLLECRYCRNIFRSVINFISHKRAFCRASHLAVVMANQGIGGDEDGKQETATKKRVGQLSSLSRRLETTMVPIGDTPEMLALYTLPRVMKELPTTTFADGLQKVIGSLPANLARKESIPEDRVCLTMPQDNSSRYKEMSLRSRKAQNSDKPQHREFTSNDIKIIENFEKQDVRCADFVLLQCDHPTCSHFRPFHSLQALAYHCSLRHTKPFLSEGGDERWPCLLCCRHMWSLEGVNTHMMRVHPNVKEDHLRKRAEEDKAASKGKKGAHHAAAARDHRRFRSLSIDYDAQKDSSESEEEEEEDQEEEMIIEEEETGRGRRRGGAPARGASVTARRGRSAGEPSGAGPLRLQARLDRQSRGQSGTNSDDYGEPPVLLPVGDCGLEEEAEEEDEDEAPIKKPKSKKKKSLTPEESSERDGEEENEIKKEDEEEDDEEENSKPLTEAQLAALREAVNGDKGGEERGKMKKEEGKRDSVAACVEDMVETVCDLLGDGTEPTEEEQEDNWAEETVIEEKQKSSSVSPPSRGNSSSKRRGRPKKSEAEDRKNESPNKPGRPAKRISGTTEEVKPKRQYIRKKDRERMEEEEKEKRGERETASSENSDTLQPSSSSKPTASASAADADAARPHRHRKRPRWMMNGEEVLEEGSNGGKKKEAEGTLDNSIVDDSEEEMETPKETIKKKKEKSYKMVTPGKKKGDKSDSQNDGPIGEEIRTEPPEVLLFTPKSGKAVLDRMNNATPDPSRSSSKRKQNLGKLVDETEDIMIVSVSDPQNGPKRSDLTSVPVYLSEHQQQIFFAGLIHHKNNETGKRDHFECTYCKVNLPNIRDGRRHMVAHLRVMRLRCGLCGAGSFFCIDMRNHLQLRGCPKLHEAPASYVRPGTPCMTKEHADELTFVAHSASPGRALFTSGKIVSIMDNRPYLPDPVIEEKILGPTRVPPRNSSPRKPAHKFSMATVLKETDKGTVSLAAAQRPTAAAAAAILPIEDAAVHYYEDAETEPPQAPPTQAPPPLSPAPVAAAAELPRRASMPPPEAKAVTATPAVARAASVAATTPQAAAAASTETSTPAPARRALTFNASPSTSPESANHPLNQQRYVDISQIGHRAMYNSSHGGGSSSNRQMPSIGARTADSSSEYSA</sequence>
<feature type="region of interest" description="Disordered" evidence="1">
    <location>
        <begin position="291"/>
        <end position="760"/>
    </location>
</feature>
<evidence type="ECO:0000259" key="2">
    <source>
        <dbReference type="SMART" id="SM00355"/>
    </source>
</evidence>
<feature type="compositionally biased region" description="Acidic residues" evidence="1">
    <location>
        <begin position="539"/>
        <end position="554"/>
    </location>
</feature>
<feature type="region of interest" description="Disordered" evidence="1">
    <location>
        <begin position="1033"/>
        <end position="1054"/>
    </location>
</feature>
<reference evidence="4" key="1">
    <citation type="submission" date="2022-10" db="EMBL/GenBank/DDBJ databases">
        <title>Genome assembly of Pristionchus species.</title>
        <authorList>
            <person name="Yoshida K."/>
            <person name="Sommer R.J."/>
        </authorList>
    </citation>
    <scope>NUCLEOTIDE SEQUENCE [LARGE SCALE GENOMIC DNA]</scope>
    <source>
        <strain evidence="4">RS5460</strain>
    </source>
</reference>
<protein>
    <recommendedName>
        <fullName evidence="2">C2H2-type domain-containing protein</fullName>
    </recommendedName>
</protein>
<proteinExistence type="predicted"/>
<organism evidence="3 4">
    <name type="scientific">Pristionchus mayeri</name>
    <dbReference type="NCBI Taxonomy" id="1317129"/>
    <lineage>
        <taxon>Eukaryota</taxon>
        <taxon>Metazoa</taxon>
        <taxon>Ecdysozoa</taxon>
        <taxon>Nematoda</taxon>
        <taxon>Chromadorea</taxon>
        <taxon>Rhabditida</taxon>
        <taxon>Rhabditina</taxon>
        <taxon>Diplogasteromorpha</taxon>
        <taxon>Diplogasteroidea</taxon>
        <taxon>Neodiplogasteridae</taxon>
        <taxon>Pristionchus</taxon>
    </lineage>
</organism>
<gene>
    <name evidence="3" type="ORF">PMAYCL1PPCAC_00675</name>
</gene>
<dbReference type="InterPro" id="IPR013087">
    <property type="entry name" value="Znf_C2H2_type"/>
</dbReference>
<dbReference type="SMART" id="SM00355">
    <property type="entry name" value="ZnF_C2H2"/>
    <property type="match status" value="4"/>
</dbReference>
<feature type="compositionally biased region" description="Basic and acidic residues" evidence="1">
    <location>
        <begin position="291"/>
        <end position="305"/>
    </location>
</feature>
<dbReference type="PANTHER" id="PTHR21020">
    <property type="entry name" value="ZINC FINGER PROTEIN 800"/>
    <property type="match status" value="1"/>
</dbReference>
<name>A0AAN4Z4E0_9BILA</name>
<feature type="compositionally biased region" description="Acidic residues" evidence="1">
    <location>
        <begin position="456"/>
        <end position="480"/>
    </location>
</feature>
<accession>A0AAN4Z4E0</accession>
<feature type="compositionally biased region" description="Pro residues" evidence="1">
    <location>
        <begin position="1039"/>
        <end position="1052"/>
    </location>
</feature>
<feature type="region of interest" description="Disordered" evidence="1">
    <location>
        <begin position="773"/>
        <end position="797"/>
    </location>
</feature>
<feature type="compositionally biased region" description="Acidic residues" evidence="1">
    <location>
        <begin position="339"/>
        <end position="358"/>
    </location>
</feature>
<feature type="domain" description="C2H2-type" evidence="2">
    <location>
        <begin position="264"/>
        <end position="287"/>
    </location>
</feature>
<dbReference type="EMBL" id="BTRK01000001">
    <property type="protein sequence ID" value="GMR30480.1"/>
    <property type="molecule type" value="Genomic_DNA"/>
</dbReference>
<evidence type="ECO:0000256" key="1">
    <source>
        <dbReference type="SAM" id="MobiDB-lite"/>
    </source>
</evidence>
<evidence type="ECO:0000313" key="3">
    <source>
        <dbReference type="EMBL" id="GMR30480.1"/>
    </source>
</evidence>
<feature type="compositionally biased region" description="Basic and acidic residues" evidence="1">
    <location>
        <begin position="497"/>
        <end position="518"/>
    </location>
</feature>
<dbReference type="PANTHER" id="PTHR21020:SF0">
    <property type="entry name" value="ZINC FINGER PROTEIN 800"/>
    <property type="match status" value="1"/>
</dbReference>
<dbReference type="Proteomes" id="UP001328107">
    <property type="component" value="Unassembled WGS sequence"/>
</dbReference>
<feature type="compositionally biased region" description="Low complexity" evidence="1">
    <location>
        <begin position="561"/>
        <end position="573"/>
    </location>
</feature>
<feature type="compositionally biased region" description="Basic residues" evidence="1">
    <location>
        <begin position="442"/>
        <end position="451"/>
    </location>
</feature>
<feature type="region of interest" description="Disordered" evidence="1">
    <location>
        <begin position="1136"/>
        <end position="1176"/>
    </location>
</feature>
<dbReference type="InterPro" id="IPR039149">
    <property type="entry name" value="ZNF800"/>
</dbReference>
<feature type="compositionally biased region" description="Low complexity" evidence="1">
    <location>
        <begin position="649"/>
        <end position="664"/>
    </location>
</feature>
<comment type="caution">
    <text evidence="3">The sequence shown here is derived from an EMBL/GenBank/DDBJ whole genome shotgun (WGS) entry which is preliminary data.</text>
</comment>